<dbReference type="Gene3D" id="2.150.10.10">
    <property type="entry name" value="Serralysin-like metalloprotease, C-terminal"/>
    <property type="match status" value="4"/>
</dbReference>
<evidence type="ECO:0000256" key="4">
    <source>
        <dbReference type="ARBA" id="ARBA00022737"/>
    </source>
</evidence>
<dbReference type="PANTHER" id="PTHR38340:SF1">
    <property type="entry name" value="S-LAYER PROTEIN"/>
    <property type="match status" value="1"/>
</dbReference>
<reference evidence="6 7" key="1">
    <citation type="submission" date="2021-12" db="EMBL/GenBank/DDBJ databases">
        <title>Siccirubricoccus leaddurans sp. nov., a high concentration Zn2+ tolerance bacterium.</title>
        <authorList>
            <person name="Cao Y."/>
        </authorList>
    </citation>
    <scope>NUCLEOTIDE SEQUENCE [LARGE SCALE GENOMIC DNA]</scope>
    <source>
        <strain evidence="6 7">KC 17139</strain>
    </source>
</reference>
<evidence type="ECO:0000256" key="2">
    <source>
        <dbReference type="ARBA" id="ARBA00004613"/>
    </source>
</evidence>
<dbReference type="PRINTS" id="PR00313">
    <property type="entry name" value="CABNDNGRPT"/>
</dbReference>
<dbReference type="InterPro" id="IPR050557">
    <property type="entry name" value="RTX_toxin/Mannuronan_C5-epim"/>
</dbReference>
<dbReference type="InterPro" id="IPR018511">
    <property type="entry name" value="Hemolysin-typ_Ca-bd_CS"/>
</dbReference>
<sequence>MLLLETGAGSINGTGNALANTIIGNEGANTLSGGAGGDLLLGGLGPDSLLGGDGDDTLVGGPGGDALVGGNGIDLVSYETATGAVRASFTASNTNTGDAAGDRYSSIENLRGSAFFDRLVTAGGANRLEGLDGNDELVGGAGSDTLDGGNGNDLASYENAPAAVIASLTTPSANTGDAAGDVYIGIEFLRGSTYADNLTGNAVANKLVGLAGNDTLIGLDGPDTLIGGAGADMLSGGNHSDYASYEAATAGVTAYLLSPAKNAGEAAGDTYSAVENLRGSAYGDLLVGGVGPNTLDGLAGDDTLDGGGGGDDRLIGGLGADRLIGGTGADSFIFKAVAESTALSMDVIVDFSQAQHDLLHLSVIDARPDVAGDQAFVWEGTGAFRGGGIGSVRYYHSGGDTFVEVDTGDGVTDMIIKVLGLIALTPQDFLL</sequence>
<dbReference type="Pfam" id="PF08548">
    <property type="entry name" value="Peptidase_M10_C"/>
    <property type="match status" value="1"/>
</dbReference>
<dbReference type="InterPro" id="IPR001343">
    <property type="entry name" value="Hemolysn_Ca-bd"/>
</dbReference>
<comment type="cofactor">
    <cofactor evidence="1">
        <name>Ca(2+)</name>
        <dbReference type="ChEBI" id="CHEBI:29108"/>
    </cofactor>
</comment>
<comment type="subcellular location">
    <subcellularLocation>
        <location evidence="2">Secreted</location>
    </subcellularLocation>
</comment>
<keyword evidence="4" id="KW-0677">Repeat</keyword>
<gene>
    <name evidence="6" type="ORF">JYK14_09935</name>
</gene>
<keyword evidence="7" id="KW-1185">Reference proteome</keyword>
<keyword evidence="3" id="KW-0964">Secreted</keyword>
<name>A0ABT1D3H7_9PROT</name>
<evidence type="ECO:0000313" key="6">
    <source>
        <dbReference type="EMBL" id="MCO6416483.1"/>
    </source>
</evidence>
<proteinExistence type="predicted"/>
<dbReference type="InterPro" id="IPR011049">
    <property type="entry name" value="Serralysin-like_metalloprot_C"/>
</dbReference>
<protein>
    <recommendedName>
        <fullName evidence="5">Peptidase M10 serralysin C-terminal domain-containing protein</fullName>
    </recommendedName>
</protein>
<dbReference type="Pfam" id="PF00353">
    <property type="entry name" value="HemolysinCabind"/>
    <property type="match status" value="4"/>
</dbReference>
<comment type="caution">
    <text evidence="6">The sequence shown here is derived from an EMBL/GenBank/DDBJ whole genome shotgun (WGS) entry which is preliminary data.</text>
</comment>
<evidence type="ECO:0000256" key="1">
    <source>
        <dbReference type="ARBA" id="ARBA00001913"/>
    </source>
</evidence>
<organism evidence="6 7">
    <name type="scientific">Siccirubricoccus soli</name>
    <dbReference type="NCBI Taxonomy" id="2899147"/>
    <lineage>
        <taxon>Bacteria</taxon>
        <taxon>Pseudomonadati</taxon>
        <taxon>Pseudomonadota</taxon>
        <taxon>Alphaproteobacteria</taxon>
        <taxon>Acetobacterales</taxon>
        <taxon>Roseomonadaceae</taxon>
        <taxon>Siccirubricoccus</taxon>
    </lineage>
</organism>
<evidence type="ECO:0000256" key="3">
    <source>
        <dbReference type="ARBA" id="ARBA00022525"/>
    </source>
</evidence>
<evidence type="ECO:0000313" key="7">
    <source>
        <dbReference type="Proteomes" id="UP001523392"/>
    </source>
</evidence>
<feature type="domain" description="Peptidase M10 serralysin C-terminal" evidence="5">
    <location>
        <begin position="314"/>
        <end position="430"/>
    </location>
</feature>
<dbReference type="PROSITE" id="PS00330">
    <property type="entry name" value="HEMOLYSIN_CALCIUM"/>
    <property type="match status" value="6"/>
</dbReference>
<dbReference type="InterPro" id="IPR013858">
    <property type="entry name" value="Peptidase_M10B_C"/>
</dbReference>
<accession>A0ABT1D3H7</accession>
<dbReference type="SUPFAM" id="SSF51120">
    <property type="entry name" value="beta-Roll"/>
    <property type="match status" value="4"/>
</dbReference>
<evidence type="ECO:0000259" key="5">
    <source>
        <dbReference type="Pfam" id="PF08548"/>
    </source>
</evidence>
<dbReference type="Proteomes" id="UP001523392">
    <property type="component" value="Unassembled WGS sequence"/>
</dbReference>
<dbReference type="EMBL" id="JAFIRR010000059">
    <property type="protein sequence ID" value="MCO6416483.1"/>
    <property type="molecule type" value="Genomic_DNA"/>
</dbReference>
<dbReference type="PANTHER" id="PTHR38340">
    <property type="entry name" value="S-LAYER PROTEIN"/>
    <property type="match status" value="1"/>
</dbReference>